<feature type="transmembrane region" description="Helical" evidence="2">
    <location>
        <begin position="144"/>
        <end position="169"/>
    </location>
</feature>
<dbReference type="RefSeq" id="XP_064663730.1">
    <property type="nucleotide sequence ID" value="XM_064797496.1"/>
</dbReference>
<dbReference type="Proteomes" id="UP001337655">
    <property type="component" value="Unassembled WGS sequence"/>
</dbReference>
<evidence type="ECO:0000313" key="3">
    <source>
        <dbReference type="EMBL" id="KAK5175092.1"/>
    </source>
</evidence>
<dbReference type="AlphaFoldDB" id="A0AAV9PQK3"/>
<dbReference type="GeneID" id="89921580"/>
<dbReference type="EMBL" id="JAVRRT010000001">
    <property type="protein sequence ID" value="KAK5175092.1"/>
    <property type="molecule type" value="Genomic_DNA"/>
</dbReference>
<keyword evidence="2" id="KW-1133">Transmembrane helix</keyword>
<organism evidence="3 4">
    <name type="scientific">Saxophila tyrrhenica</name>
    <dbReference type="NCBI Taxonomy" id="1690608"/>
    <lineage>
        <taxon>Eukaryota</taxon>
        <taxon>Fungi</taxon>
        <taxon>Dikarya</taxon>
        <taxon>Ascomycota</taxon>
        <taxon>Pezizomycotina</taxon>
        <taxon>Dothideomycetes</taxon>
        <taxon>Dothideomycetidae</taxon>
        <taxon>Mycosphaerellales</taxon>
        <taxon>Extremaceae</taxon>
        <taxon>Saxophila</taxon>
    </lineage>
</organism>
<evidence type="ECO:0000313" key="4">
    <source>
        <dbReference type="Proteomes" id="UP001337655"/>
    </source>
</evidence>
<keyword evidence="4" id="KW-1185">Reference proteome</keyword>
<accession>A0AAV9PQK3</accession>
<evidence type="ECO:0000256" key="1">
    <source>
        <dbReference type="SAM" id="MobiDB-lite"/>
    </source>
</evidence>
<keyword evidence="2" id="KW-0812">Transmembrane</keyword>
<proteinExistence type="predicted"/>
<name>A0AAV9PQK3_9PEZI</name>
<sequence length="177" mass="18271">MDRYRKPWRTPAASCADHKSNLGGGIYSPKMNTTMEANDVQAARRGSLEVSPDHDGPPAPWGGDHGVLEPPPAVETNAQRLEDVTTGLPPPSSASTLAAQQWYTSGAAEGVTSIPSSDATAYQATVSPTHAPKLRRWKPALMRAGPLSGIFAMVVALGSIAVSLGVLAASDAAAVSA</sequence>
<reference evidence="3 4" key="1">
    <citation type="submission" date="2023-08" db="EMBL/GenBank/DDBJ databases">
        <title>Black Yeasts Isolated from many extreme environments.</title>
        <authorList>
            <person name="Coleine C."/>
            <person name="Stajich J.E."/>
            <person name="Selbmann L."/>
        </authorList>
    </citation>
    <scope>NUCLEOTIDE SEQUENCE [LARGE SCALE GENOMIC DNA]</scope>
    <source>
        <strain evidence="3 4">CCFEE 5935</strain>
    </source>
</reference>
<comment type="caution">
    <text evidence="3">The sequence shown here is derived from an EMBL/GenBank/DDBJ whole genome shotgun (WGS) entry which is preliminary data.</text>
</comment>
<feature type="region of interest" description="Disordered" evidence="1">
    <location>
        <begin position="42"/>
        <end position="72"/>
    </location>
</feature>
<keyword evidence="2" id="KW-0472">Membrane</keyword>
<protein>
    <submittedName>
        <fullName evidence="3">Uncharacterized protein</fullName>
    </submittedName>
</protein>
<gene>
    <name evidence="3" type="ORF">LTR77_000229</name>
</gene>
<evidence type="ECO:0000256" key="2">
    <source>
        <dbReference type="SAM" id="Phobius"/>
    </source>
</evidence>